<dbReference type="PROSITE" id="PS51257">
    <property type="entry name" value="PROKAR_LIPOPROTEIN"/>
    <property type="match status" value="1"/>
</dbReference>
<dbReference type="RefSeq" id="WP_190208841.1">
    <property type="nucleotide sequence ID" value="NZ_BNBO01000001.1"/>
</dbReference>
<evidence type="ECO:0000313" key="13">
    <source>
        <dbReference type="Proteomes" id="UP000617734"/>
    </source>
</evidence>
<feature type="domain" description="Fibronectin type-III" evidence="11">
    <location>
        <begin position="591"/>
        <end position="687"/>
    </location>
</feature>
<comment type="caution">
    <text evidence="12">The sequence shown here is derived from an EMBL/GenBank/DDBJ whole genome shotgun (WGS) entry which is preliminary data.</text>
</comment>
<evidence type="ECO:0000259" key="11">
    <source>
        <dbReference type="PROSITE" id="PS50853"/>
    </source>
</evidence>
<keyword evidence="8" id="KW-0119">Carbohydrate metabolism</keyword>
<dbReference type="InterPro" id="IPR005087">
    <property type="entry name" value="CBM11"/>
</dbReference>
<dbReference type="Gene3D" id="2.60.120.430">
    <property type="entry name" value="Galactose-binding lectin"/>
    <property type="match status" value="1"/>
</dbReference>
<evidence type="ECO:0000256" key="10">
    <source>
        <dbReference type="SAM" id="SignalP"/>
    </source>
</evidence>
<reference evidence="12" key="1">
    <citation type="journal article" date="2014" name="Int. J. Syst. Evol. Microbiol.">
        <title>Complete genome sequence of Corynebacterium casei LMG S-19264T (=DSM 44701T), isolated from a smear-ripened cheese.</title>
        <authorList>
            <consortium name="US DOE Joint Genome Institute (JGI-PGF)"/>
            <person name="Walter F."/>
            <person name="Albersmeier A."/>
            <person name="Kalinowski J."/>
            <person name="Ruckert C."/>
        </authorList>
    </citation>
    <scope>NUCLEOTIDE SEQUENCE</scope>
    <source>
        <strain evidence="12">JCM 4646</strain>
    </source>
</reference>
<keyword evidence="6" id="KW-0378">Hydrolase</keyword>
<evidence type="ECO:0000256" key="4">
    <source>
        <dbReference type="ARBA" id="ARBA00022525"/>
    </source>
</evidence>
<dbReference type="InterPro" id="IPR003961">
    <property type="entry name" value="FN3_dom"/>
</dbReference>
<protein>
    <recommendedName>
        <fullName evidence="3">mannan endo-1,4-beta-mannosidase</fullName>
        <ecNumber evidence="3">3.2.1.78</ecNumber>
    </recommendedName>
</protein>
<feature type="signal peptide" evidence="10">
    <location>
        <begin position="1"/>
        <end position="30"/>
    </location>
</feature>
<dbReference type="SUPFAM" id="SSF51445">
    <property type="entry name" value="(Trans)glycosidases"/>
    <property type="match status" value="1"/>
</dbReference>
<dbReference type="CDD" id="cd00063">
    <property type="entry name" value="FN3"/>
    <property type="match status" value="1"/>
</dbReference>
<dbReference type="GO" id="GO:0030245">
    <property type="term" value="P:cellulose catabolic process"/>
    <property type="evidence" value="ECO:0007669"/>
    <property type="project" value="InterPro"/>
</dbReference>
<comment type="subcellular location">
    <subcellularLocation>
        <location evidence="2">Secreted</location>
    </subcellularLocation>
</comment>
<evidence type="ECO:0000256" key="6">
    <source>
        <dbReference type="ARBA" id="ARBA00022801"/>
    </source>
</evidence>
<dbReference type="GeneID" id="95358485"/>
<dbReference type="Gene3D" id="3.20.20.80">
    <property type="entry name" value="Glycosidases"/>
    <property type="match status" value="1"/>
</dbReference>
<dbReference type="Proteomes" id="UP000617734">
    <property type="component" value="Unassembled WGS sequence"/>
</dbReference>
<organism evidence="12 13">
    <name type="scientific">Kitasatospora indigofera</name>
    <dbReference type="NCBI Taxonomy" id="67307"/>
    <lineage>
        <taxon>Bacteria</taxon>
        <taxon>Bacillati</taxon>
        <taxon>Actinomycetota</taxon>
        <taxon>Actinomycetes</taxon>
        <taxon>Kitasatosporales</taxon>
        <taxon>Streptomycetaceae</taxon>
        <taxon>Kitasatospora</taxon>
    </lineage>
</organism>
<feature type="chain" id="PRO_5039554318" description="mannan endo-1,4-beta-mannosidase" evidence="10">
    <location>
        <begin position="31"/>
        <end position="847"/>
    </location>
</feature>
<dbReference type="EC" id="3.2.1.78" evidence="3"/>
<dbReference type="Pfam" id="PF26410">
    <property type="entry name" value="GH5_mannosidase"/>
    <property type="match status" value="1"/>
</dbReference>
<dbReference type="GO" id="GO:0005576">
    <property type="term" value="C:extracellular region"/>
    <property type="evidence" value="ECO:0007669"/>
    <property type="project" value="UniProtKB-SubCell"/>
</dbReference>
<proteinExistence type="predicted"/>
<evidence type="ECO:0000256" key="1">
    <source>
        <dbReference type="ARBA" id="ARBA00001678"/>
    </source>
</evidence>
<dbReference type="InterPro" id="IPR001547">
    <property type="entry name" value="Glyco_hydro_5"/>
</dbReference>
<dbReference type="SUPFAM" id="SSF49785">
    <property type="entry name" value="Galactose-binding domain-like"/>
    <property type="match status" value="1"/>
</dbReference>
<evidence type="ECO:0000256" key="9">
    <source>
        <dbReference type="SAM" id="MobiDB-lite"/>
    </source>
</evidence>
<feature type="region of interest" description="Disordered" evidence="9">
    <location>
        <begin position="585"/>
        <end position="606"/>
    </location>
</feature>
<dbReference type="PANTHER" id="PTHR31451:SF39">
    <property type="entry name" value="MANNAN ENDO-1,4-BETA-MANNOSIDASE 1"/>
    <property type="match status" value="1"/>
</dbReference>
<dbReference type="PANTHER" id="PTHR31451">
    <property type="match status" value="1"/>
</dbReference>
<evidence type="ECO:0000256" key="8">
    <source>
        <dbReference type="ARBA" id="ARBA00023326"/>
    </source>
</evidence>
<dbReference type="InterPro" id="IPR045053">
    <property type="entry name" value="MAN-like"/>
</dbReference>
<dbReference type="AlphaFoldDB" id="A0A919KJM1"/>
<keyword evidence="13" id="KW-1185">Reference proteome</keyword>
<dbReference type="InterPro" id="IPR036116">
    <property type="entry name" value="FN3_sf"/>
</dbReference>
<dbReference type="PROSITE" id="PS50853">
    <property type="entry name" value="FN3"/>
    <property type="match status" value="2"/>
</dbReference>
<dbReference type="Pfam" id="PF03425">
    <property type="entry name" value="CBM_11"/>
    <property type="match status" value="1"/>
</dbReference>
<comment type="catalytic activity">
    <reaction evidence="1">
        <text>Random hydrolysis of (1-&gt;4)-beta-D-mannosidic linkages in mannans, galactomannans and glucomannans.</text>
        <dbReference type="EC" id="3.2.1.78"/>
    </reaction>
</comment>
<dbReference type="InterPro" id="IPR017853">
    <property type="entry name" value="GH"/>
</dbReference>
<dbReference type="SUPFAM" id="SSF49265">
    <property type="entry name" value="Fibronectin type III"/>
    <property type="match status" value="1"/>
</dbReference>
<dbReference type="EMBL" id="BNBO01000001">
    <property type="protein sequence ID" value="GHH59419.1"/>
    <property type="molecule type" value="Genomic_DNA"/>
</dbReference>
<keyword evidence="8" id="KW-0624">Polysaccharide degradation</keyword>
<evidence type="ECO:0000256" key="7">
    <source>
        <dbReference type="ARBA" id="ARBA00023295"/>
    </source>
</evidence>
<feature type="domain" description="Fibronectin type-III" evidence="11">
    <location>
        <begin position="368"/>
        <end position="465"/>
    </location>
</feature>
<dbReference type="GO" id="GO:0008810">
    <property type="term" value="F:cellulase activity"/>
    <property type="evidence" value="ECO:0007669"/>
    <property type="project" value="InterPro"/>
</dbReference>
<dbReference type="Gene3D" id="2.60.40.10">
    <property type="entry name" value="Immunoglobulins"/>
    <property type="match status" value="2"/>
</dbReference>
<evidence type="ECO:0000313" key="12">
    <source>
        <dbReference type="EMBL" id="GHH59419.1"/>
    </source>
</evidence>
<sequence length="847" mass="88101">MPGTARRTTTAATLAAACLAVAATTAPAGARPPAAAADAFVTRDGTHLALQGDPFRFGGTNLYWLGLDENVGGVDYPTTYRIDDALKTARAMNAGVIRSHTLGTSLGCAKCIQPALGQYNDAAFASIDYAVSRSRALGLRLVVPLTDQWTYYSGGYTNITGWLGLEPKAFYTDARAIAAYKEYIAHVLNHVNPYTGLALKDDPTVMSWSLGNELNDMTTSWADQIGAYLHKLAPRQLVAAGRQQGVDAAALASAQVDIVDVHYYPSNAATEAADAKAITAKGKVYLAGEHGTTSVTAADALALADDPNVTGALSWSLFGHADDHGYVQHDDTFTLHHPGDTAAMRATVLAESAFALTVAGDRPRPAVAPTPPLVTSVSKSAGINQIAWRGTAGADGYRIERATAGADGPYTTVATGLSDNDAPYLDPATPATPAWYRVVALDRAGRPLATSPALATAPGQDSAADPLQSFILTSSHSDTLTTTPDGDGVRVAPAPRKTGQITWSRPGLTGFQADLATLDRSALPTVQTSADGVTWVNATPTPQRRGDHTLLTLDDLRATGHVRLDWKADAHPAPLTGATWRAATASPATGRPGAFQQTPAAGATGVDTRTPFTWTAAPGAAYYTLTVSKNADLSAPVLQATSIRGTTYAPAANLQPNTTYHYTVTAVNAAGATPAGNAPATFTTGDLVVDDFESYPTDSALATAYPRNTGGGAVTSTLDTAHADGTGHSLRAAYDHGAPGYAGIIRTLPTPQDWGGATALRLWARSDGSADQALTVQFVANGTYWETTVPLTDTTGTDLTIPLNSFKNPAWATPGTLDAGKVTQLSFYFNGQAATGTAWIDSVTATR</sequence>
<reference evidence="12" key="2">
    <citation type="submission" date="2020-09" db="EMBL/GenBank/DDBJ databases">
        <authorList>
            <person name="Sun Q."/>
            <person name="Ohkuma M."/>
        </authorList>
    </citation>
    <scope>NUCLEOTIDE SEQUENCE</scope>
    <source>
        <strain evidence="12">JCM 4646</strain>
    </source>
</reference>
<evidence type="ECO:0000256" key="3">
    <source>
        <dbReference type="ARBA" id="ARBA00012706"/>
    </source>
</evidence>
<keyword evidence="7" id="KW-0326">Glycosidase</keyword>
<keyword evidence="5 10" id="KW-0732">Signal</keyword>
<evidence type="ECO:0000256" key="2">
    <source>
        <dbReference type="ARBA" id="ARBA00004613"/>
    </source>
</evidence>
<dbReference type="GO" id="GO:0016985">
    <property type="term" value="F:mannan endo-1,4-beta-mannosidase activity"/>
    <property type="evidence" value="ECO:0007669"/>
    <property type="project" value="TreeGrafter"/>
</dbReference>
<keyword evidence="4" id="KW-0964">Secreted</keyword>
<dbReference type="InterPro" id="IPR013783">
    <property type="entry name" value="Ig-like_fold"/>
</dbReference>
<evidence type="ECO:0000256" key="5">
    <source>
        <dbReference type="ARBA" id="ARBA00022729"/>
    </source>
</evidence>
<dbReference type="InterPro" id="IPR008979">
    <property type="entry name" value="Galactose-bd-like_sf"/>
</dbReference>
<accession>A0A919KJM1</accession>
<gene>
    <name evidence="12" type="ORF">GCM10018781_02580</name>
</gene>
<name>A0A919KJM1_9ACTN</name>